<evidence type="ECO:0000313" key="8">
    <source>
        <dbReference type="Proteomes" id="UP001597128"/>
    </source>
</evidence>
<dbReference type="Pfam" id="PF01520">
    <property type="entry name" value="Amidase_3"/>
    <property type="match status" value="1"/>
</dbReference>
<dbReference type="PANTHER" id="PTHR30404">
    <property type="entry name" value="N-ACETYLMURAMOYL-L-ALANINE AMIDASE"/>
    <property type="match status" value="1"/>
</dbReference>
<dbReference type="GO" id="GO:0008745">
    <property type="term" value="F:N-acetylmuramoyl-L-alanine amidase activity"/>
    <property type="evidence" value="ECO:0007669"/>
    <property type="project" value="UniProtKB-EC"/>
</dbReference>
<dbReference type="InterPro" id="IPR050695">
    <property type="entry name" value="N-acetylmuramoyl_amidase_3"/>
</dbReference>
<gene>
    <name evidence="7" type="ORF">ACFQ1Z_04355</name>
</gene>
<dbReference type="Pfam" id="PF11741">
    <property type="entry name" value="AMIN"/>
    <property type="match status" value="1"/>
</dbReference>
<sequence>MSVSRFKQLHLWLIALLCALSMSAQAAEVILANLQQQGNQVHLELLLDQQVKYRVFTLDNPFRVVIDMDTVAFSPTLKALPPQLDPQHPYLSRIRIAPFTENTTRLVFDIKSDIKPLVTDMNAGNSQQRLAISIAPATATNEPPLGSPALAHSKKLQEAEAASAEEKPAPASEPAAEPAVTSPAAEKPADKPPAEKAAEKPAEKPVEKPLKQARPGQKIITIAVDAGHGGEDPGARGSKGSHEKHITLAIARKLKQQIDAEDNMQAILIRDGDYFVPLGDRVKKARAAKADLFISIHADSFINSTARGSSVFALSERGATSASARYLAKKENAVDLIGGVAIDTRDMDLARTLLDLSQTATIHDSIRLGKGVLGRIAKINTLHSKYVEQAAFAVLKSPDIPSILVETAFISNPEEEARLNDDAYQDKLVNAILMGVKSYIATNPSFSKK</sequence>
<dbReference type="Proteomes" id="UP001597128">
    <property type="component" value="Unassembled WGS sequence"/>
</dbReference>
<dbReference type="Gene3D" id="3.40.630.40">
    <property type="entry name" value="Zn-dependent exopeptidases"/>
    <property type="match status" value="1"/>
</dbReference>
<evidence type="ECO:0000256" key="1">
    <source>
        <dbReference type="ARBA" id="ARBA00001561"/>
    </source>
</evidence>
<dbReference type="EMBL" id="JBHTKB010000001">
    <property type="protein sequence ID" value="MFD0912770.1"/>
    <property type="molecule type" value="Genomic_DNA"/>
</dbReference>
<keyword evidence="3 7" id="KW-0378">Hydrolase</keyword>
<dbReference type="SMART" id="SM00646">
    <property type="entry name" value="Ami_3"/>
    <property type="match status" value="1"/>
</dbReference>
<feature type="region of interest" description="Disordered" evidence="4">
    <location>
        <begin position="138"/>
        <end position="217"/>
    </location>
</feature>
<dbReference type="EC" id="3.5.1.28" evidence="2"/>
<protein>
    <recommendedName>
        <fullName evidence="2">N-acetylmuramoyl-L-alanine amidase</fullName>
        <ecNumber evidence="2">3.5.1.28</ecNumber>
    </recommendedName>
</protein>
<comment type="caution">
    <text evidence="7">The sequence shown here is derived from an EMBL/GenBank/DDBJ whole genome shotgun (WGS) entry which is preliminary data.</text>
</comment>
<evidence type="ECO:0000259" key="6">
    <source>
        <dbReference type="SMART" id="SM00646"/>
    </source>
</evidence>
<evidence type="ECO:0000256" key="4">
    <source>
        <dbReference type="SAM" id="MobiDB-lite"/>
    </source>
</evidence>
<keyword evidence="8" id="KW-1185">Reference proteome</keyword>
<organism evidence="7 8">
    <name type="scientific">Methylophilus luteus</name>
    <dbReference type="NCBI Taxonomy" id="640108"/>
    <lineage>
        <taxon>Bacteria</taxon>
        <taxon>Pseudomonadati</taxon>
        <taxon>Pseudomonadota</taxon>
        <taxon>Betaproteobacteria</taxon>
        <taxon>Nitrosomonadales</taxon>
        <taxon>Methylophilaceae</taxon>
        <taxon>Methylophilus</taxon>
    </lineage>
</organism>
<keyword evidence="5" id="KW-0732">Signal</keyword>
<dbReference type="PANTHER" id="PTHR30404:SF0">
    <property type="entry name" value="N-ACETYLMURAMOYL-L-ALANINE AMIDASE AMIC"/>
    <property type="match status" value="1"/>
</dbReference>
<feature type="compositionally biased region" description="Basic and acidic residues" evidence="4">
    <location>
        <begin position="187"/>
        <end position="210"/>
    </location>
</feature>
<feature type="compositionally biased region" description="Low complexity" evidence="4">
    <location>
        <begin position="169"/>
        <end position="186"/>
    </location>
</feature>
<evidence type="ECO:0000256" key="5">
    <source>
        <dbReference type="SAM" id="SignalP"/>
    </source>
</evidence>
<dbReference type="CDD" id="cd02696">
    <property type="entry name" value="MurNAc-LAA"/>
    <property type="match status" value="1"/>
</dbReference>
<dbReference type="SUPFAM" id="SSF53187">
    <property type="entry name" value="Zn-dependent exopeptidases"/>
    <property type="match status" value="1"/>
</dbReference>
<proteinExistence type="predicted"/>
<dbReference type="InterPro" id="IPR002508">
    <property type="entry name" value="MurNAc-LAA_cat"/>
</dbReference>
<comment type="catalytic activity">
    <reaction evidence="1">
        <text>Hydrolyzes the link between N-acetylmuramoyl residues and L-amino acid residues in certain cell-wall glycopeptides.</text>
        <dbReference type="EC" id="3.5.1.28"/>
    </reaction>
</comment>
<feature type="signal peptide" evidence="5">
    <location>
        <begin position="1"/>
        <end position="26"/>
    </location>
</feature>
<evidence type="ECO:0000313" key="7">
    <source>
        <dbReference type="EMBL" id="MFD0912770.1"/>
    </source>
</evidence>
<feature type="domain" description="MurNAc-LAA" evidence="6">
    <location>
        <begin position="282"/>
        <end position="437"/>
    </location>
</feature>
<dbReference type="Gene3D" id="2.60.40.3500">
    <property type="match status" value="1"/>
</dbReference>
<dbReference type="RefSeq" id="WP_379055923.1">
    <property type="nucleotide sequence ID" value="NZ_JBHTKB010000001.1"/>
</dbReference>
<evidence type="ECO:0000256" key="3">
    <source>
        <dbReference type="ARBA" id="ARBA00022801"/>
    </source>
</evidence>
<accession>A0ABW3F767</accession>
<evidence type="ECO:0000256" key="2">
    <source>
        <dbReference type="ARBA" id="ARBA00011901"/>
    </source>
</evidence>
<reference evidence="8" key="1">
    <citation type="journal article" date="2019" name="Int. J. Syst. Evol. Microbiol.">
        <title>The Global Catalogue of Microorganisms (GCM) 10K type strain sequencing project: providing services to taxonomists for standard genome sequencing and annotation.</title>
        <authorList>
            <consortium name="The Broad Institute Genomics Platform"/>
            <consortium name="The Broad Institute Genome Sequencing Center for Infectious Disease"/>
            <person name="Wu L."/>
            <person name="Ma J."/>
        </authorList>
    </citation>
    <scope>NUCLEOTIDE SEQUENCE [LARGE SCALE GENOMIC DNA]</scope>
    <source>
        <strain evidence="8">CCUG 58412</strain>
    </source>
</reference>
<feature type="chain" id="PRO_5047344064" description="N-acetylmuramoyl-L-alanine amidase" evidence="5">
    <location>
        <begin position="27"/>
        <end position="449"/>
    </location>
</feature>
<name>A0ABW3F767_9PROT</name>
<dbReference type="InterPro" id="IPR021731">
    <property type="entry name" value="AMIN_dom"/>
</dbReference>